<dbReference type="EMBL" id="JPGK01000005">
    <property type="protein sequence ID" value="KGA93815.1"/>
    <property type="molecule type" value="Genomic_DNA"/>
</dbReference>
<name>A0A094WBD4_9BACT</name>
<evidence type="ECO:0000313" key="2">
    <source>
        <dbReference type="Proteomes" id="UP000029452"/>
    </source>
</evidence>
<protein>
    <submittedName>
        <fullName evidence="1">Phage-related protein</fullName>
    </submittedName>
</protein>
<dbReference type="RefSeq" id="WP_052157852.1">
    <property type="nucleotide sequence ID" value="NZ_JPGK01000005.1"/>
</dbReference>
<sequence length="221" mass="25806">MKEIPIPFSGAMVRATLDGRKTQMRIPIARVKGIYGGAVTEFQKSDTPGYDFAMRDRRRCWNELSIEGLLQRCPFGQVGDRLWVKETFLGWYNSKDGSFSHVAAFKADGYELEPDERWKPSIHMSREASRIILEITDIRVDRLQDIKEEECRLEGIFPLIDENGVVECGKRKTNFRTFWDSLYLRKGFGWDSNPWVWVICFERVLKEAETYNKRAKEGRHA</sequence>
<evidence type="ECO:0000313" key="1">
    <source>
        <dbReference type="EMBL" id="KGA93815.1"/>
    </source>
</evidence>
<organism evidence="1 2">
    <name type="scientific">Leptospirillum ferriphilum</name>
    <dbReference type="NCBI Taxonomy" id="178606"/>
    <lineage>
        <taxon>Bacteria</taxon>
        <taxon>Pseudomonadati</taxon>
        <taxon>Nitrospirota</taxon>
        <taxon>Nitrospiria</taxon>
        <taxon>Nitrospirales</taxon>
        <taxon>Nitrospiraceae</taxon>
        <taxon>Leptospirillum</taxon>
    </lineage>
</organism>
<comment type="caution">
    <text evidence="1">The sequence shown here is derived from an EMBL/GenBank/DDBJ whole genome shotgun (WGS) entry which is preliminary data.</text>
</comment>
<reference evidence="1 2" key="1">
    <citation type="submission" date="2014-06" db="EMBL/GenBank/DDBJ databases">
        <title>Draft genome sequence of iron oxidizing acidophile Leptospirillum ferriphilum DSM14647.</title>
        <authorList>
            <person name="Cardenas J.P."/>
            <person name="Lazcano M."/>
            <person name="Ossandon F.J."/>
            <person name="Corbett M."/>
            <person name="Holmes D.S."/>
            <person name="Watkin E."/>
        </authorList>
    </citation>
    <scope>NUCLEOTIDE SEQUENCE [LARGE SCALE GENOMIC DNA]</scope>
    <source>
        <strain evidence="1 2">DSM 14647</strain>
    </source>
</reference>
<dbReference type="PATRIC" id="fig|178606.4.peg.1530"/>
<dbReference type="AlphaFoldDB" id="A0A094WBD4"/>
<gene>
    <name evidence="1" type="ORF">LptCag_1525</name>
</gene>
<proteinExistence type="predicted"/>
<accession>A0A094WBD4</accession>
<dbReference type="OrthoDB" id="72471at2"/>
<dbReference type="Proteomes" id="UP000029452">
    <property type="component" value="Unassembled WGS sequence"/>
</dbReference>